<evidence type="ECO:0000259" key="4">
    <source>
        <dbReference type="Pfam" id="PF07804"/>
    </source>
</evidence>
<evidence type="ECO:0000313" key="6">
    <source>
        <dbReference type="EMBL" id="SEL39856.1"/>
    </source>
</evidence>
<dbReference type="InterPro" id="IPR012893">
    <property type="entry name" value="HipA-like_C"/>
</dbReference>
<protein>
    <submittedName>
        <fullName evidence="6">Serine/threonine-protein kinase HipA</fullName>
    </submittedName>
</protein>
<dbReference type="InterPro" id="IPR052028">
    <property type="entry name" value="HipA_Ser/Thr_kinase"/>
</dbReference>
<reference evidence="7" key="1">
    <citation type="submission" date="2016-10" db="EMBL/GenBank/DDBJ databases">
        <authorList>
            <person name="Varghese N."/>
            <person name="Submissions S."/>
        </authorList>
    </citation>
    <scope>NUCLEOTIDE SEQUENCE [LARGE SCALE GENOMIC DNA]</scope>
    <source>
        <strain evidence="7">CGMCC 1.9127</strain>
    </source>
</reference>
<evidence type="ECO:0000256" key="1">
    <source>
        <dbReference type="ARBA" id="ARBA00010164"/>
    </source>
</evidence>
<evidence type="ECO:0000256" key="3">
    <source>
        <dbReference type="ARBA" id="ARBA00022777"/>
    </source>
</evidence>
<dbReference type="PANTHER" id="PTHR37419">
    <property type="entry name" value="SERINE/THREONINE-PROTEIN KINASE TOXIN HIPA"/>
    <property type="match status" value="1"/>
</dbReference>
<accession>A0A1H7PWB7</accession>
<dbReference type="Pfam" id="PF13657">
    <property type="entry name" value="Couple_hipA"/>
    <property type="match status" value="1"/>
</dbReference>
<proteinExistence type="inferred from homology"/>
<dbReference type="GO" id="GO:0004674">
    <property type="term" value="F:protein serine/threonine kinase activity"/>
    <property type="evidence" value="ECO:0007669"/>
    <property type="project" value="TreeGrafter"/>
</dbReference>
<organism evidence="6 7">
    <name type="scientific">Colwellia chukchiensis</name>
    <dbReference type="NCBI Taxonomy" id="641665"/>
    <lineage>
        <taxon>Bacteria</taxon>
        <taxon>Pseudomonadati</taxon>
        <taxon>Pseudomonadota</taxon>
        <taxon>Gammaproteobacteria</taxon>
        <taxon>Alteromonadales</taxon>
        <taxon>Colwelliaceae</taxon>
        <taxon>Colwellia</taxon>
    </lineage>
</organism>
<comment type="similarity">
    <text evidence="1">Belongs to the HipA Ser/Thr kinase family.</text>
</comment>
<sequence>MSFKSIQKLNVQRTLATGETVPVGVLAQNRQGVFFQYFDEYISKFGNLSPFTLQANGQLQQAPKEPHHGVHGVFGDSLPDGWGLLLQDRIFRQQGVLPAQVTAMDRLAFVGSQGMGSLSFTPVSAFSPEQNQNIDIATLGLEAQTLFDQSVLDYKGPEELDGKTQHVLATLVAVGSSGGARPKAQVYMPAGDAKQCRTHAQPEDEAWLVKFTSKNLALGHEEGLCEAVYLQMAEQAKCQPPVWQLIDAPPSSGAKAWLAVKRFDYLPNTQGLPADKVDGEQHAGRLHMHSACGLLDADFRTPSLDYSDLIKASRQLCKSPAAGQLQFRRAIFNLFAANQDDHSKNWGFLQGDDGNWQLAPFYDVTFSPHPFNEHATAFAGHGKAPPLKVMQKLAASAGFANWKEAQQCIQEVVEAIGNFSSLATQQAVSKTTVQAIAETLAQRKQENAALFLQQ</sequence>
<dbReference type="Proteomes" id="UP000199297">
    <property type="component" value="Unassembled WGS sequence"/>
</dbReference>
<dbReference type="PANTHER" id="PTHR37419:SF8">
    <property type="entry name" value="TOXIN YJJJ"/>
    <property type="match status" value="1"/>
</dbReference>
<dbReference type="GO" id="GO:0005829">
    <property type="term" value="C:cytosol"/>
    <property type="evidence" value="ECO:0007669"/>
    <property type="project" value="TreeGrafter"/>
</dbReference>
<feature type="domain" description="HipA N-terminal subdomain 1" evidence="5">
    <location>
        <begin position="21"/>
        <end position="120"/>
    </location>
</feature>
<evidence type="ECO:0000256" key="2">
    <source>
        <dbReference type="ARBA" id="ARBA00022679"/>
    </source>
</evidence>
<keyword evidence="3 6" id="KW-0418">Kinase</keyword>
<dbReference type="Gene3D" id="1.10.1070.20">
    <property type="match status" value="1"/>
</dbReference>
<dbReference type="RefSeq" id="WP_085284084.1">
    <property type="nucleotide sequence ID" value="NZ_FOBI01000010.1"/>
</dbReference>
<dbReference type="AlphaFoldDB" id="A0A1H7PWB7"/>
<evidence type="ECO:0000313" key="7">
    <source>
        <dbReference type="Proteomes" id="UP000199297"/>
    </source>
</evidence>
<gene>
    <name evidence="6" type="ORF">SAMN05216262_11058</name>
</gene>
<keyword evidence="7" id="KW-1185">Reference proteome</keyword>
<dbReference type="STRING" id="641665.GCA_002104455_02458"/>
<dbReference type="EMBL" id="FOBI01000010">
    <property type="protein sequence ID" value="SEL39856.1"/>
    <property type="molecule type" value="Genomic_DNA"/>
</dbReference>
<dbReference type="OrthoDB" id="9805913at2"/>
<feature type="domain" description="HipA-like C-terminal" evidence="4">
    <location>
        <begin position="176"/>
        <end position="416"/>
    </location>
</feature>
<name>A0A1H7PWB7_9GAMM</name>
<dbReference type="InterPro" id="IPR017508">
    <property type="entry name" value="HipA_N1"/>
</dbReference>
<evidence type="ECO:0000259" key="5">
    <source>
        <dbReference type="Pfam" id="PF13657"/>
    </source>
</evidence>
<keyword evidence="2" id="KW-0808">Transferase</keyword>
<dbReference type="Pfam" id="PF07804">
    <property type="entry name" value="HipA_C"/>
    <property type="match status" value="1"/>
</dbReference>